<keyword evidence="3" id="KW-1185">Reference proteome</keyword>
<name>A0A8R1I3R9_CAEJA</name>
<sequence>MDLVRALIICGAVACDAGFVGCAFGCMHSDTIEACKTQMGTTECQPDVEQPIEKKVEDVRPSQQAATAAYEFVLDPETQLVEEAYAERNETRAFPHKQALERVKSRLKELVEKKKTSNVINVLGLDGGGIRGLVTVQVGVENCGSGE</sequence>
<keyword evidence="1" id="KW-0732">Signal</keyword>
<organism evidence="2 3">
    <name type="scientific">Caenorhabditis japonica</name>
    <dbReference type="NCBI Taxonomy" id="281687"/>
    <lineage>
        <taxon>Eukaryota</taxon>
        <taxon>Metazoa</taxon>
        <taxon>Ecdysozoa</taxon>
        <taxon>Nematoda</taxon>
        <taxon>Chromadorea</taxon>
        <taxon>Rhabditida</taxon>
        <taxon>Rhabditina</taxon>
        <taxon>Rhabditomorpha</taxon>
        <taxon>Rhabditoidea</taxon>
        <taxon>Rhabditidae</taxon>
        <taxon>Peloderinae</taxon>
        <taxon>Caenorhabditis</taxon>
    </lineage>
</organism>
<evidence type="ECO:0000313" key="3">
    <source>
        <dbReference type="Proteomes" id="UP000005237"/>
    </source>
</evidence>
<feature type="chain" id="PRO_5035824985" description="PNPLA domain-containing protein" evidence="1">
    <location>
        <begin position="18"/>
        <end position="147"/>
    </location>
</feature>
<protein>
    <recommendedName>
        <fullName evidence="4">PNPLA domain-containing protein</fullName>
    </recommendedName>
</protein>
<reference evidence="2" key="2">
    <citation type="submission" date="2022-06" db="UniProtKB">
        <authorList>
            <consortium name="EnsemblMetazoa"/>
        </authorList>
    </citation>
    <scope>IDENTIFICATION</scope>
    <source>
        <strain evidence="2">DF5081</strain>
    </source>
</reference>
<reference evidence="3" key="1">
    <citation type="submission" date="2010-08" db="EMBL/GenBank/DDBJ databases">
        <authorList>
            <consortium name="Caenorhabditis japonica Sequencing Consortium"/>
            <person name="Wilson R.K."/>
        </authorList>
    </citation>
    <scope>NUCLEOTIDE SEQUENCE [LARGE SCALE GENOMIC DNA]</scope>
    <source>
        <strain evidence="3">DF5081</strain>
    </source>
</reference>
<evidence type="ECO:0008006" key="4">
    <source>
        <dbReference type="Google" id="ProtNLM"/>
    </source>
</evidence>
<accession>A0A8R1I3R9</accession>
<evidence type="ECO:0000256" key="1">
    <source>
        <dbReference type="SAM" id="SignalP"/>
    </source>
</evidence>
<dbReference type="AlphaFoldDB" id="A0A8R1I3R9"/>
<proteinExistence type="predicted"/>
<feature type="signal peptide" evidence="1">
    <location>
        <begin position="1"/>
        <end position="17"/>
    </location>
</feature>
<dbReference type="Proteomes" id="UP000005237">
    <property type="component" value="Unassembled WGS sequence"/>
</dbReference>
<dbReference type="EnsemblMetazoa" id="CJA18394.1">
    <property type="protein sequence ID" value="CJA18394.1"/>
    <property type="gene ID" value="WBGene00137598"/>
</dbReference>
<evidence type="ECO:0000313" key="2">
    <source>
        <dbReference type="EnsemblMetazoa" id="CJA18394.1"/>
    </source>
</evidence>